<evidence type="ECO:0000256" key="1">
    <source>
        <dbReference type="ARBA" id="ARBA00004496"/>
    </source>
</evidence>
<dbReference type="Pfam" id="PF00359">
    <property type="entry name" value="PTS_EIIA_2"/>
    <property type="match status" value="1"/>
</dbReference>
<evidence type="ECO:0000256" key="3">
    <source>
        <dbReference type="ARBA" id="ARBA00022553"/>
    </source>
</evidence>
<evidence type="ECO:0000256" key="6">
    <source>
        <dbReference type="ARBA" id="ARBA00022683"/>
    </source>
</evidence>
<dbReference type="GO" id="GO:0008982">
    <property type="term" value="F:protein-N(PI)-phosphohistidine-sugar phosphotransferase activity"/>
    <property type="evidence" value="ECO:0007669"/>
    <property type="project" value="InterPro"/>
</dbReference>
<dbReference type="NCBIfam" id="TIGR00848">
    <property type="entry name" value="fruA"/>
    <property type="match status" value="1"/>
</dbReference>
<dbReference type="InterPro" id="IPR051541">
    <property type="entry name" value="PTS_SugarTrans_NitroReg"/>
</dbReference>
<accession>A0A8I1DD25</accession>
<comment type="subcellular location">
    <subcellularLocation>
        <location evidence="1">Cytoplasm</location>
    </subcellularLocation>
</comment>
<evidence type="ECO:0000313" key="8">
    <source>
        <dbReference type="EMBL" id="MBH8596113.1"/>
    </source>
</evidence>
<dbReference type="InterPro" id="IPR004715">
    <property type="entry name" value="PTS_IIA_fruc"/>
</dbReference>
<dbReference type="Proteomes" id="UP000633619">
    <property type="component" value="Unassembled WGS sequence"/>
</dbReference>
<keyword evidence="9" id="KW-1185">Reference proteome</keyword>
<dbReference type="PANTHER" id="PTHR47738:SF2">
    <property type="entry name" value="PTS SYSTEM FRUCTOSE-LIKE EIIA COMPONENT"/>
    <property type="match status" value="1"/>
</dbReference>
<evidence type="ECO:0000259" key="7">
    <source>
        <dbReference type="PROSITE" id="PS51094"/>
    </source>
</evidence>
<proteinExistence type="predicted"/>
<dbReference type="SUPFAM" id="SSF55804">
    <property type="entry name" value="Phoshotransferase/anion transport protein"/>
    <property type="match status" value="1"/>
</dbReference>
<dbReference type="PANTHER" id="PTHR47738">
    <property type="entry name" value="PTS SYSTEM FRUCTOSE-LIKE EIIA COMPONENT-RELATED"/>
    <property type="match status" value="1"/>
</dbReference>
<comment type="caution">
    <text evidence="8">The sequence shown here is derived from an EMBL/GenBank/DDBJ whole genome shotgun (WGS) entry which is preliminary data.</text>
</comment>
<dbReference type="InterPro" id="IPR016152">
    <property type="entry name" value="PTrfase/Anion_transptr"/>
</dbReference>
<gene>
    <name evidence="8" type="ORF">I8U20_12460</name>
</gene>
<dbReference type="InterPro" id="IPR002178">
    <property type="entry name" value="PTS_EIIA_type-2_dom"/>
</dbReference>
<dbReference type="EMBL" id="JAECVW010000010">
    <property type="protein sequence ID" value="MBH8596113.1"/>
    <property type="molecule type" value="Genomic_DNA"/>
</dbReference>
<keyword evidence="6" id="KW-0598">Phosphotransferase system</keyword>
<dbReference type="PROSITE" id="PS00372">
    <property type="entry name" value="PTS_EIIA_TYPE_2_HIS"/>
    <property type="match status" value="1"/>
</dbReference>
<keyword evidence="3" id="KW-0597">Phosphoprotein</keyword>
<sequence length="151" mass="16979">MDIRDLIKPEHINLNLQGATKDEVIREMVHLLDENGVLLDRQAFYHEIIQREKQHHTGIGFGIAIPHGKSSAVRTPSIACGKTASGMNWDEEGNEPVQWIFMIAVPENQAGNEHLKILQMLAARFIDSAFREQLANSRSAAEVFQLLTQPN</sequence>
<evidence type="ECO:0000256" key="4">
    <source>
        <dbReference type="ARBA" id="ARBA00022597"/>
    </source>
</evidence>
<dbReference type="GO" id="GO:0009401">
    <property type="term" value="P:phosphoenolpyruvate-dependent sugar phosphotransferase system"/>
    <property type="evidence" value="ECO:0007669"/>
    <property type="project" value="UniProtKB-KW"/>
</dbReference>
<keyword evidence="2" id="KW-0813">Transport</keyword>
<reference evidence="8 9" key="1">
    <citation type="submission" date="2020-12" db="EMBL/GenBank/DDBJ databases">
        <title>WGS of Thermoactinomyces spp.</title>
        <authorList>
            <person name="Cheng K."/>
        </authorList>
    </citation>
    <scope>NUCLEOTIDE SEQUENCE [LARGE SCALE GENOMIC DNA]</scope>
    <source>
        <strain evidence="9">CICC 10671\DSM 43846</strain>
    </source>
</reference>
<dbReference type="GO" id="GO:0005737">
    <property type="term" value="C:cytoplasm"/>
    <property type="evidence" value="ECO:0007669"/>
    <property type="project" value="UniProtKB-SubCell"/>
</dbReference>
<organism evidence="8 9">
    <name type="scientific">Thermoactinomyces intermedius</name>
    <dbReference type="NCBI Taxonomy" id="2024"/>
    <lineage>
        <taxon>Bacteria</taxon>
        <taxon>Bacillati</taxon>
        <taxon>Bacillota</taxon>
        <taxon>Bacilli</taxon>
        <taxon>Bacillales</taxon>
        <taxon>Thermoactinomycetaceae</taxon>
        <taxon>Thermoactinomyces</taxon>
    </lineage>
</organism>
<dbReference type="Gene3D" id="3.40.930.10">
    <property type="entry name" value="Mannitol-specific EII, Chain A"/>
    <property type="match status" value="1"/>
</dbReference>
<protein>
    <submittedName>
        <fullName evidence="8">PTS sugar transporter subunit IIA</fullName>
    </submittedName>
</protein>
<evidence type="ECO:0000313" key="9">
    <source>
        <dbReference type="Proteomes" id="UP000633619"/>
    </source>
</evidence>
<evidence type="ECO:0000256" key="5">
    <source>
        <dbReference type="ARBA" id="ARBA00022679"/>
    </source>
</evidence>
<keyword evidence="4 8" id="KW-0762">Sugar transport</keyword>
<dbReference type="PROSITE" id="PS51094">
    <property type="entry name" value="PTS_EIIA_TYPE_2"/>
    <property type="match status" value="1"/>
</dbReference>
<name>A0A8I1DD25_THEIN</name>
<keyword evidence="5" id="KW-0808">Transferase</keyword>
<evidence type="ECO:0000256" key="2">
    <source>
        <dbReference type="ARBA" id="ARBA00022448"/>
    </source>
</evidence>
<dbReference type="AlphaFoldDB" id="A0A8I1DD25"/>
<dbReference type="GO" id="GO:0016020">
    <property type="term" value="C:membrane"/>
    <property type="evidence" value="ECO:0007669"/>
    <property type="project" value="InterPro"/>
</dbReference>
<dbReference type="CDD" id="cd00211">
    <property type="entry name" value="PTS_IIA_fru"/>
    <property type="match status" value="1"/>
</dbReference>
<feature type="domain" description="PTS EIIA type-2" evidence="7">
    <location>
        <begin position="5"/>
        <end position="150"/>
    </location>
</feature>
<dbReference type="FunFam" id="3.40.930.10:FF:000009">
    <property type="entry name" value="PTS system, fructose specific IIABC component"/>
    <property type="match status" value="1"/>
</dbReference>